<dbReference type="InterPro" id="IPR047114">
    <property type="entry name" value="YciF"/>
</dbReference>
<dbReference type="RefSeq" id="WP_071501051.1">
    <property type="nucleotide sequence ID" value="NZ_MORL01000001.1"/>
</dbReference>
<dbReference type="PANTHER" id="PTHR30565:SF9">
    <property type="entry name" value="PROTEIN YCIF"/>
    <property type="match status" value="1"/>
</dbReference>
<dbReference type="InterPro" id="IPR009078">
    <property type="entry name" value="Ferritin-like_SF"/>
</dbReference>
<dbReference type="Gene3D" id="1.20.1260.10">
    <property type="match status" value="1"/>
</dbReference>
<dbReference type="SUPFAM" id="SSF47240">
    <property type="entry name" value="Ferritin-like"/>
    <property type="match status" value="1"/>
</dbReference>
<feature type="region of interest" description="Disordered" evidence="1">
    <location>
        <begin position="176"/>
        <end position="221"/>
    </location>
</feature>
<evidence type="ECO:0000256" key="1">
    <source>
        <dbReference type="SAM" id="MobiDB-lite"/>
    </source>
</evidence>
<dbReference type="InterPro" id="IPR012347">
    <property type="entry name" value="Ferritin-like"/>
</dbReference>
<dbReference type="PANTHER" id="PTHR30565">
    <property type="entry name" value="PROTEIN YCIF"/>
    <property type="match status" value="1"/>
</dbReference>
<dbReference type="Pfam" id="PF05974">
    <property type="entry name" value="DUF892"/>
    <property type="match status" value="1"/>
</dbReference>
<dbReference type="AlphaFoldDB" id="A0A1S2VP56"/>
<sequence>MASLMDKISNFFSGNDTDTEGLHGLFIHELRGIYYTETQLVDALAELADASTTDEVRNGFLQHQQETRGQVERLERVFRSLNLHVDDMTCDAVDGLISDARTIISDTESGSLTRDAALIICGQKTEHHEIAVYGSLVTLARVLGYTEATQLLDQTLQEEKNADKKLTQLAESFINQRAAGESDRTTPYRNDNDDDITTDGGMLDPTYRRSQDATLGGMSGI</sequence>
<accession>A0A1S2VP56</accession>
<dbReference type="Proteomes" id="UP000181790">
    <property type="component" value="Unassembled WGS sequence"/>
</dbReference>
<evidence type="ECO:0000313" key="2">
    <source>
        <dbReference type="EMBL" id="OIN60549.1"/>
    </source>
</evidence>
<reference evidence="2 3" key="1">
    <citation type="submission" date="2016-10" db="EMBL/GenBank/DDBJ databases">
        <title>Arsenicibacter rosenii gen. nov., sp. nov., an efficient arsenic-methylating bacterium isolated from an arsenic-contaminated paddy soil.</title>
        <authorList>
            <person name="Huang K."/>
        </authorList>
    </citation>
    <scope>NUCLEOTIDE SEQUENCE [LARGE SCALE GENOMIC DNA]</scope>
    <source>
        <strain evidence="2 3">SM-1</strain>
    </source>
</reference>
<evidence type="ECO:0000313" key="3">
    <source>
        <dbReference type="Proteomes" id="UP000181790"/>
    </source>
</evidence>
<protein>
    <submittedName>
        <fullName evidence="2">Uncharacterized protein</fullName>
    </submittedName>
</protein>
<dbReference type="EMBL" id="MORL01000001">
    <property type="protein sequence ID" value="OIN60549.1"/>
    <property type="molecule type" value="Genomic_DNA"/>
</dbReference>
<dbReference type="CDD" id="cd07909">
    <property type="entry name" value="YciF"/>
    <property type="match status" value="1"/>
</dbReference>
<proteinExistence type="predicted"/>
<name>A0A1S2VP56_9BACT</name>
<dbReference type="InterPro" id="IPR010287">
    <property type="entry name" value="DUF892_YciF-like"/>
</dbReference>
<organism evidence="2 3">
    <name type="scientific">Arsenicibacter rosenii</name>
    <dbReference type="NCBI Taxonomy" id="1750698"/>
    <lineage>
        <taxon>Bacteria</taxon>
        <taxon>Pseudomonadati</taxon>
        <taxon>Bacteroidota</taxon>
        <taxon>Cytophagia</taxon>
        <taxon>Cytophagales</taxon>
        <taxon>Spirosomataceae</taxon>
        <taxon>Arsenicibacter</taxon>
    </lineage>
</organism>
<dbReference type="OrthoDB" id="9795056at2"/>
<keyword evidence="3" id="KW-1185">Reference proteome</keyword>
<gene>
    <name evidence="2" type="ORF">BLX24_00005</name>
</gene>
<comment type="caution">
    <text evidence="2">The sequence shown here is derived from an EMBL/GenBank/DDBJ whole genome shotgun (WGS) entry which is preliminary data.</text>
</comment>